<name>A0AAN9HW53_CROPI</name>
<evidence type="ECO:0000256" key="1">
    <source>
        <dbReference type="SAM" id="Phobius"/>
    </source>
</evidence>
<evidence type="ECO:0000313" key="2">
    <source>
        <dbReference type="EMBL" id="KAK7255879.1"/>
    </source>
</evidence>
<dbReference type="EMBL" id="JAYWIO010000006">
    <property type="protein sequence ID" value="KAK7255879.1"/>
    <property type="molecule type" value="Genomic_DNA"/>
</dbReference>
<gene>
    <name evidence="2" type="ORF">RIF29_29304</name>
</gene>
<evidence type="ECO:0000313" key="3">
    <source>
        <dbReference type="Proteomes" id="UP001372338"/>
    </source>
</evidence>
<comment type="caution">
    <text evidence="2">The sequence shown here is derived from an EMBL/GenBank/DDBJ whole genome shotgun (WGS) entry which is preliminary data.</text>
</comment>
<dbReference type="Proteomes" id="UP001372338">
    <property type="component" value="Unassembled WGS sequence"/>
</dbReference>
<accession>A0AAN9HW53</accession>
<dbReference type="PANTHER" id="PTHR36777">
    <property type="entry name" value="EXPRESSED PROTEIN"/>
    <property type="match status" value="1"/>
</dbReference>
<feature type="transmembrane region" description="Helical" evidence="1">
    <location>
        <begin position="128"/>
        <end position="146"/>
    </location>
</feature>
<keyword evidence="1" id="KW-0812">Transmembrane</keyword>
<protein>
    <recommendedName>
        <fullName evidence="4">Transmembrane protein</fullName>
    </recommendedName>
</protein>
<sequence>MSASVFVHNFCTLLPSCSPNCFQNPTLALTHHHFLSPNSLLKLKKQSFISNTHFKVSRTPKPRSSFVVFAAQSSFIKVVQTAWKVSRDGIEAATDMVPNSVPRPIARISVTFVALSVALFVLKSFLSTAFFVLATMGLAYFAFLAFNKDQGPSKNGGTTSTPPLDDPVEEARKIMEKYQ</sequence>
<reference evidence="2 3" key="1">
    <citation type="submission" date="2024-01" db="EMBL/GenBank/DDBJ databases">
        <title>The genomes of 5 underutilized Papilionoideae crops provide insights into root nodulation and disease resistanc.</title>
        <authorList>
            <person name="Yuan L."/>
        </authorList>
    </citation>
    <scope>NUCLEOTIDE SEQUENCE [LARGE SCALE GENOMIC DNA]</scope>
    <source>
        <strain evidence="2">ZHUSHIDOU_FW_LH</strain>
        <tissue evidence="2">Leaf</tissue>
    </source>
</reference>
<proteinExistence type="predicted"/>
<keyword evidence="1" id="KW-1133">Transmembrane helix</keyword>
<keyword evidence="3" id="KW-1185">Reference proteome</keyword>
<evidence type="ECO:0008006" key="4">
    <source>
        <dbReference type="Google" id="ProtNLM"/>
    </source>
</evidence>
<dbReference type="AlphaFoldDB" id="A0AAN9HW53"/>
<keyword evidence="1" id="KW-0472">Membrane</keyword>
<organism evidence="2 3">
    <name type="scientific">Crotalaria pallida</name>
    <name type="common">Smooth rattlebox</name>
    <name type="synonym">Crotalaria striata</name>
    <dbReference type="NCBI Taxonomy" id="3830"/>
    <lineage>
        <taxon>Eukaryota</taxon>
        <taxon>Viridiplantae</taxon>
        <taxon>Streptophyta</taxon>
        <taxon>Embryophyta</taxon>
        <taxon>Tracheophyta</taxon>
        <taxon>Spermatophyta</taxon>
        <taxon>Magnoliopsida</taxon>
        <taxon>eudicotyledons</taxon>
        <taxon>Gunneridae</taxon>
        <taxon>Pentapetalae</taxon>
        <taxon>rosids</taxon>
        <taxon>fabids</taxon>
        <taxon>Fabales</taxon>
        <taxon>Fabaceae</taxon>
        <taxon>Papilionoideae</taxon>
        <taxon>50 kb inversion clade</taxon>
        <taxon>genistoids sensu lato</taxon>
        <taxon>core genistoids</taxon>
        <taxon>Crotalarieae</taxon>
        <taxon>Crotalaria</taxon>
    </lineage>
</organism>
<dbReference type="PANTHER" id="PTHR36777:SF2">
    <property type="entry name" value="EXPRESSED PROTEIN"/>
    <property type="match status" value="1"/>
</dbReference>